<organism evidence="3 4">
    <name type="scientific">Trichoderma semiorbis</name>
    <dbReference type="NCBI Taxonomy" id="1491008"/>
    <lineage>
        <taxon>Eukaryota</taxon>
        <taxon>Fungi</taxon>
        <taxon>Dikarya</taxon>
        <taxon>Ascomycota</taxon>
        <taxon>Pezizomycotina</taxon>
        <taxon>Sordariomycetes</taxon>
        <taxon>Hypocreomycetidae</taxon>
        <taxon>Hypocreales</taxon>
        <taxon>Hypocreaceae</taxon>
        <taxon>Trichoderma</taxon>
    </lineage>
</organism>
<keyword evidence="4" id="KW-1185">Reference proteome</keyword>
<evidence type="ECO:0000259" key="2">
    <source>
        <dbReference type="Pfam" id="PF25485"/>
    </source>
</evidence>
<feature type="region of interest" description="Disordered" evidence="1">
    <location>
        <begin position="244"/>
        <end position="264"/>
    </location>
</feature>
<proteinExistence type="predicted"/>
<feature type="domain" description="DUF7908" evidence="2">
    <location>
        <begin position="67"/>
        <end position="166"/>
    </location>
</feature>
<evidence type="ECO:0000256" key="1">
    <source>
        <dbReference type="SAM" id="MobiDB-lite"/>
    </source>
</evidence>
<reference evidence="3 4" key="1">
    <citation type="submission" date="2021-08" db="EMBL/GenBank/DDBJ databases">
        <title>The highly contiguous genome resource for Trichoderma semiorbis FJ059, a fungal antagonistic to plant pathogens.</title>
        <authorList>
            <person name="Liu T."/>
        </authorList>
    </citation>
    <scope>NUCLEOTIDE SEQUENCE [LARGE SCALE GENOMIC DNA]</scope>
    <source>
        <strain evidence="3 4">FJ059</strain>
    </source>
</reference>
<sequence>MRLPAKFSTLLPLLKVTNLESPGLDGDFESAGVGTPPRPNNQPQFLLQLDELRPRRLTPSYLFPKGTSTECQFATFFSLVGDRLFADGEIVATNEGTTHQPLLETPSIRAIDHGFSLEEGLLQWRHPSFANGKASFCLSASNTVLAVFNESSTPTDCVPANLVNVPYDRCFPSAESINVLVMDDDTRSAQQAAGSVSNTDSFAGSKWLDTRPDITNPGYGRASVGSYGAASVGLYSRPSVGSYDKPSVGSYGRPSVGTDQLSPLAPIDRASYNYDARRLGSTTPPSSVGYGAIYKDHGATSSPIRPSGPAGPLAPISRAG</sequence>
<accession>A0A9P8HNB5</accession>
<dbReference type="Proteomes" id="UP000826573">
    <property type="component" value="Unassembled WGS sequence"/>
</dbReference>
<dbReference type="AlphaFoldDB" id="A0A9P8HNB5"/>
<evidence type="ECO:0000313" key="3">
    <source>
        <dbReference type="EMBL" id="KAH0530823.1"/>
    </source>
</evidence>
<dbReference type="Pfam" id="PF25485">
    <property type="entry name" value="DUF7908"/>
    <property type="match status" value="1"/>
</dbReference>
<dbReference type="EMBL" id="JAIMJC010000002">
    <property type="protein sequence ID" value="KAH0530823.1"/>
    <property type="molecule type" value="Genomic_DNA"/>
</dbReference>
<protein>
    <recommendedName>
        <fullName evidence="2">DUF7908 domain-containing protein</fullName>
    </recommendedName>
</protein>
<feature type="region of interest" description="Disordered" evidence="1">
    <location>
        <begin position="277"/>
        <end position="320"/>
    </location>
</feature>
<comment type="caution">
    <text evidence="3">The sequence shown here is derived from an EMBL/GenBank/DDBJ whole genome shotgun (WGS) entry which is preliminary data.</text>
</comment>
<name>A0A9P8HNB5_9HYPO</name>
<gene>
    <name evidence="3" type="ORF">TsFJ059_005405</name>
</gene>
<evidence type="ECO:0000313" key="4">
    <source>
        <dbReference type="Proteomes" id="UP000826573"/>
    </source>
</evidence>
<dbReference type="InterPro" id="IPR057230">
    <property type="entry name" value="DUF7908"/>
</dbReference>